<evidence type="ECO:0000256" key="1">
    <source>
        <dbReference type="ARBA" id="ARBA00004613"/>
    </source>
</evidence>
<keyword evidence="11" id="KW-1185">Reference proteome</keyword>
<gene>
    <name evidence="10" type="ORF">BKA67DRAFT_542737</name>
</gene>
<dbReference type="Proteomes" id="UP000758603">
    <property type="component" value="Unassembled WGS sequence"/>
</dbReference>
<keyword evidence="5 10" id="KW-0456">Lyase</keyword>
<dbReference type="AlphaFoldDB" id="A0A9P8RE71"/>
<dbReference type="SMART" id="SM00656">
    <property type="entry name" value="Amb_all"/>
    <property type="match status" value="1"/>
</dbReference>
<comment type="similarity">
    <text evidence="2">Belongs to the polysaccharide lyase 1 family.</text>
</comment>
<dbReference type="GeneID" id="70130043"/>
<dbReference type="EC" id="4.2.2.10" evidence="7"/>
<evidence type="ECO:0000313" key="11">
    <source>
        <dbReference type="Proteomes" id="UP000758603"/>
    </source>
</evidence>
<proteinExistence type="inferred from homology"/>
<feature type="chain" id="PRO_5040505502" description="pectin lyase" evidence="8">
    <location>
        <begin position="19"/>
        <end position="381"/>
    </location>
</feature>
<evidence type="ECO:0000256" key="4">
    <source>
        <dbReference type="ARBA" id="ARBA00022729"/>
    </source>
</evidence>
<dbReference type="Gene3D" id="2.160.20.10">
    <property type="entry name" value="Single-stranded right-handed beta-helix, Pectin lyase-like"/>
    <property type="match status" value="1"/>
</dbReference>
<comment type="subcellular location">
    <subcellularLocation>
        <location evidence="1">Secreted</location>
    </subcellularLocation>
</comment>
<protein>
    <recommendedName>
        <fullName evidence="7">pectin lyase</fullName>
        <ecNumber evidence="7">4.2.2.10</ecNumber>
    </recommendedName>
</protein>
<dbReference type="GO" id="GO:0047490">
    <property type="term" value="F:pectin lyase activity"/>
    <property type="evidence" value="ECO:0007669"/>
    <property type="project" value="UniProtKB-EC"/>
</dbReference>
<accession>A0A9P8RE71</accession>
<dbReference type="PANTHER" id="PTHR31683:SF16">
    <property type="entry name" value="PECTIN LYASE A-RELATED"/>
    <property type="match status" value="1"/>
</dbReference>
<dbReference type="InterPro" id="IPR012334">
    <property type="entry name" value="Pectin_lyas_fold"/>
</dbReference>
<feature type="domain" description="Pectate lyase" evidence="9">
    <location>
        <begin position="95"/>
        <end position="304"/>
    </location>
</feature>
<evidence type="ECO:0000259" key="9">
    <source>
        <dbReference type="SMART" id="SM00656"/>
    </source>
</evidence>
<dbReference type="InterPro" id="IPR045032">
    <property type="entry name" value="PEL"/>
</dbReference>
<evidence type="ECO:0000256" key="3">
    <source>
        <dbReference type="ARBA" id="ARBA00022525"/>
    </source>
</evidence>
<keyword evidence="3" id="KW-0964">Secreted</keyword>
<dbReference type="EMBL" id="JAGPXC010000015">
    <property type="protein sequence ID" value="KAH6638635.1"/>
    <property type="molecule type" value="Genomic_DNA"/>
</dbReference>
<dbReference type="InterPro" id="IPR039448">
    <property type="entry name" value="Beta_helix"/>
</dbReference>
<feature type="signal peptide" evidence="8">
    <location>
        <begin position="1"/>
        <end position="18"/>
    </location>
</feature>
<dbReference type="InterPro" id="IPR002022">
    <property type="entry name" value="Pec_lyase"/>
</dbReference>
<evidence type="ECO:0000256" key="7">
    <source>
        <dbReference type="ARBA" id="ARBA00039082"/>
    </source>
</evidence>
<sequence>MVSSAIFKLAALAGLAQAATVSVSGSAEGFASGVTGGGSATAVYPDTTDELISYLGDDEARVIVLTKTFDFTGTEGTTTSTGCAPWGTASACQLAINQNDWCTNYQADAPTVSVSYDNAAIEGITVGSDKTLIGSGSSGILNGKGLRIAGGASNIIIQNIKITNLNPQYVWGGDAITLADCDKVWIDHVTTSAIGRQHLVLGTAASGSVTISNCDFDGESDWSATCDGYHYWTIYFDGSADFVTFKNNYIHHTSGRGPKVAGSTLLHAVNNLWADTDSSGHAFEIASGAYVLAEGNVFSDVDVPQETGDDGALYAVNDSSAASSCSSSIGRVCVANSFSNSGSWTGSDSSVLSKFSSYTLATADSASSVSALSSSAGFGTL</sequence>
<keyword evidence="4 8" id="KW-0732">Signal</keyword>
<evidence type="ECO:0000313" key="10">
    <source>
        <dbReference type="EMBL" id="KAH6638635.1"/>
    </source>
</evidence>
<evidence type="ECO:0000256" key="5">
    <source>
        <dbReference type="ARBA" id="ARBA00023239"/>
    </source>
</evidence>
<comment type="catalytic activity">
    <reaction evidence="6">
        <text>Eliminative cleavage of (1-&gt;4)-alpha-D-galacturonan methyl ester to give oligosaccharides with 4-deoxy-6-O-methyl-alpha-D-galact-4-enuronosyl groups at their non-reducing ends.</text>
        <dbReference type="EC" id="4.2.2.10"/>
    </reaction>
</comment>
<evidence type="ECO:0000256" key="6">
    <source>
        <dbReference type="ARBA" id="ARBA00036818"/>
    </source>
</evidence>
<dbReference type="GO" id="GO:0030570">
    <property type="term" value="F:pectate lyase activity"/>
    <property type="evidence" value="ECO:0007669"/>
    <property type="project" value="InterPro"/>
</dbReference>
<dbReference type="InterPro" id="IPR011050">
    <property type="entry name" value="Pectin_lyase_fold/virulence"/>
</dbReference>
<evidence type="ECO:0000256" key="8">
    <source>
        <dbReference type="SAM" id="SignalP"/>
    </source>
</evidence>
<name>A0A9P8RE71_9PEZI</name>
<dbReference type="PANTHER" id="PTHR31683">
    <property type="entry name" value="PECTATE LYASE 18-RELATED"/>
    <property type="match status" value="1"/>
</dbReference>
<dbReference type="GO" id="GO:0000272">
    <property type="term" value="P:polysaccharide catabolic process"/>
    <property type="evidence" value="ECO:0007669"/>
    <property type="project" value="UniProtKB-KW"/>
</dbReference>
<reference evidence="10" key="1">
    <citation type="journal article" date="2021" name="Nat. Commun.">
        <title>Genetic determinants of endophytism in the Arabidopsis root mycobiome.</title>
        <authorList>
            <person name="Mesny F."/>
            <person name="Miyauchi S."/>
            <person name="Thiergart T."/>
            <person name="Pickel B."/>
            <person name="Atanasova L."/>
            <person name="Karlsson M."/>
            <person name="Huettel B."/>
            <person name="Barry K.W."/>
            <person name="Haridas S."/>
            <person name="Chen C."/>
            <person name="Bauer D."/>
            <person name="Andreopoulos W."/>
            <person name="Pangilinan J."/>
            <person name="LaButti K."/>
            <person name="Riley R."/>
            <person name="Lipzen A."/>
            <person name="Clum A."/>
            <person name="Drula E."/>
            <person name="Henrissat B."/>
            <person name="Kohler A."/>
            <person name="Grigoriev I.V."/>
            <person name="Martin F.M."/>
            <person name="Hacquard S."/>
        </authorList>
    </citation>
    <scope>NUCLEOTIDE SEQUENCE</scope>
    <source>
        <strain evidence="10">MPI-SDFR-AT-0073</strain>
    </source>
</reference>
<dbReference type="GO" id="GO:0005576">
    <property type="term" value="C:extracellular region"/>
    <property type="evidence" value="ECO:0007669"/>
    <property type="project" value="UniProtKB-SubCell"/>
</dbReference>
<organism evidence="10 11">
    <name type="scientific">Truncatella angustata</name>
    <dbReference type="NCBI Taxonomy" id="152316"/>
    <lineage>
        <taxon>Eukaryota</taxon>
        <taxon>Fungi</taxon>
        <taxon>Dikarya</taxon>
        <taxon>Ascomycota</taxon>
        <taxon>Pezizomycotina</taxon>
        <taxon>Sordariomycetes</taxon>
        <taxon>Xylariomycetidae</taxon>
        <taxon>Amphisphaeriales</taxon>
        <taxon>Sporocadaceae</taxon>
        <taxon>Truncatella</taxon>
    </lineage>
</organism>
<dbReference type="OrthoDB" id="1637350at2759"/>
<comment type="caution">
    <text evidence="10">The sequence shown here is derived from an EMBL/GenBank/DDBJ whole genome shotgun (WGS) entry which is preliminary data.</text>
</comment>
<dbReference type="SUPFAM" id="SSF51126">
    <property type="entry name" value="Pectin lyase-like"/>
    <property type="match status" value="1"/>
</dbReference>
<evidence type="ECO:0000256" key="2">
    <source>
        <dbReference type="ARBA" id="ARBA00010980"/>
    </source>
</evidence>
<dbReference type="RefSeq" id="XP_045950907.1">
    <property type="nucleotide sequence ID" value="XM_046101151.1"/>
</dbReference>
<dbReference type="FunFam" id="2.160.20.10:FF:000003">
    <property type="entry name" value="Pectin lyase F"/>
    <property type="match status" value="1"/>
</dbReference>
<dbReference type="Pfam" id="PF13229">
    <property type="entry name" value="Beta_helix"/>
    <property type="match status" value="1"/>
</dbReference>